<reference evidence="2 3" key="1">
    <citation type="submission" date="2020-08" db="EMBL/GenBank/DDBJ databases">
        <title>Sequencing the genomes of 1000 actinobacteria strains.</title>
        <authorList>
            <person name="Klenk H.-P."/>
        </authorList>
    </citation>
    <scope>NUCLEOTIDE SEQUENCE [LARGE SCALE GENOMIC DNA]</scope>
    <source>
        <strain evidence="2 3">DSM 28796</strain>
    </source>
</reference>
<evidence type="ECO:0000313" key="2">
    <source>
        <dbReference type="EMBL" id="MBB5833162.1"/>
    </source>
</evidence>
<feature type="compositionally biased region" description="Gly residues" evidence="1">
    <location>
        <begin position="70"/>
        <end position="96"/>
    </location>
</feature>
<name>A0A841AIS6_9MICO</name>
<dbReference type="RefSeq" id="WP_184326362.1">
    <property type="nucleotide sequence ID" value="NZ_JACHLZ010000001.1"/>
</dbReference>
<protein>
    <submittedName>
        <fullName evidence="2">Uncharacterized protein</fullName>
    </submittedName>
</protein>
<feature type="region of interest" description="Disordered" evidence="1">
    <location>
        <begin position="43"/>
        <end position="115"/>
    </location>
</feature>
<sequence length="300" mass="30097">MTSTIHHRTAYAGPERVGRPAPRQRRIAGLLALGAIAALAAGCGPTDAQESPSPTDPAGVEAGTSDSGGATDGGAARGGASDGGATGPSGAPGGATGSWAGTVSTERFSPSADGSYLTMENLHGEWAAREMAAAQLEQTEFLGSFGATCEGTAVLDGSAAACTFTGEDGAEHRVQVRLVPTAWDNTALLYGVDAAEGDLLEVAPGAELGFQPAFTEDVGAVTDQDLSDIALSAVMLQWASDGELPHGLDIDCTVSDAGVHGTCEVTGTPDGGGDGTWYATAQRGYPGHTAAYVFTRLPQA</sequence>
<evidence type="ECO:0000313" key="3">
    <source>
        <dbReference type="Proteomes" id="UP000588158"/>
    </source>
</evidence>
<dbReference type="Proteomes" id="UP000588158">
    <property type="component" value="Unassembled WGS sequence"/>
</dbReference>
<gene>
    <name evidence="2" type="ORF">HNR70_002975</name>
</gene>
<feature type="region of interest" description="Disordered" evidence="1">
    <location>
        <begin position="1"/>
        <end position="22"/>
    </location>
</feature>
<accession>A0A841AIS6</accession>
<proteinExistence type="predicted"/>
<organism evidence="2 3">
    <name type="scientific">Brachybacterium aquaticum</name>
    <dbReference type="NCBI Taxonomy" id="1432564"/>
    <lineage>
        <taxon>Bacteria</taxon>
        <taxon>Bacillati</taxon>
        <taxon>Actinomycetota</taxon>
        <taxon>Actinomycetes</taxon>
        <taxon>Micrococcales</taxon>
        <taxon>Dermabacteraceae</taxon>
        <taxon>Brachybacterium</taxon>
    </lineage>
</organism>
<dbReference type="EMBL" id="JACHLZ010000001">
    <property type="protein sequence ID" value="MBB5833162.1"/>
    <property type="molecule type" value="Genomic_DNA"/>
</dbReference>
<comment type="caution">
    <text evidence="2">The sequence shown here is derived from an EMBL/GenBank/DDBJ whole genome shotgun (WGS) entry which is preliminary data.</text>
</comment>
<dbReference type="AlphaFoldDB" id="A0A841AIS6"/>
<keyword evidence="3" id="KW-1185">Reference proteome</keyword>
<evidence type="ECO:0000256" key="1">
    <source>
        <dbReference type="SAM" id="MobiDB-lite"/>
    </source>
</evidence>